<feature type="transmembrane region" description="Helical" evidence="6">
    <location>
        <begin position="231"/>
        <end position="251"/>
    </location>
</feature>
<evidence type="ECO:0000256" key="2">
    <source>
        <dbReference type="ARBA" id="ARBA00005692"/>
    </source>
</evidence>
<dbReference type="Pfam" id="PF02118">
    <property type="entry name" value="Srg"/>
    <property type="match status" value="1"/>
</dbReference>
<keyword evidence="4 6" id="KW-1133">Transmembrane helix</keyword>
<evidence type="ECO:0000313" key="8">
    <source>
        <dbReference type="EMBL" id="ULT85197.1"/>
    </source>
</evidence>
<feature type="transmembrane region" description="Helical" evidence="6">
    <location>
        <begin position="20"/>
        <end position="42"/>
    </location>
</feature>
<feature type="transmembrane region" description="Helical" evidence="6">
    <location>
        <begin position="107"/>
        <end position="125"/>
    </location>
</feature>
<dbReference type="GO" id="GO:0016020">
    <property type="term" value="C:membrane"/>
    <property type="evidence" value="ECO:0007669"/>
    <property type="project" value="UniProtKB-SubCell"/>
</dbReference>
<dbReference type="InterPro" id="IPR052880">
    <property type="entry name" value="NRL-Serpentine_Class_Gamma"/>
</dbReference>
<dbReference type="InterPro" id="IPR000609">
    <property type="entry name" value="7TM_GPCR_serpentine_rcpt_Srg"/>
</dbReference>
<proteinExistence type="inferred from homology"/>
<feature type="compositionally biased region" description="Polar residues" evidence="7">
    <location>
        <begin position="338"/>
        <end position="411"/>
    </location>
</feature>
<evidence type="ECO:0000256" key="4">
    <source>
        <dbReference type="ARBA" id="ARBA00022989"/>
    </source>
</evidence>
<protein>
    <recommendedName>
        <fullName evidence="6">Serpentine receptor class gamma</fullName>
    </recommendedName>
</protein>
<feature type="transmembrane region" description="Helical" evidence="6">
    <location>
        <begin position="54"/>
        <end position="76"/>
    </location>
</feature>
<dbReference type="GO" id="GO:0004888">
    <property type="term" value="F:transmembrane signaling receptor activity"/>
    <property type="evidence" value="ECO:0007669"/>
    <property type="project" value="InterPro"/>
</dbReference>
<reference evidence="8 9" key="1">
    <citation type="submission" date="2022-05" db="EMBL/GenBank/DDBJ databases">
        <title>Chromosome-level reference genomes for two strains of Caenorhabditis briggsae: an improved platform for comparative genomics.</title>
        <authorList>
            <person name="Stevens L."/>
            <person name="Andersen E.C."/>
        </authorList>
    </citation>
    <scope>NUCLEOTIDE SEQUENCE [LARGE SCALE GENOMIC DNA]</scope>
    <source>
        <strain evidence="8">QX1410_ONT</strain>
        <tissue evidence="8">Whole-organism</tissue>
    </source>
</reference>
<keyword evidence="3 6" id="KW-0812">Transmembrane</keyword>
<comment type="subcellular location">
    <subcellularLocation>
        <location evidence="1">Membrane</location>
        <topology evidence="1">Multi-pass membrane protein</topology>
    </subcellularLocation>
</comment>
<evidence type="ECO:0000313" key="9">
    <source>
        <dbReference type="Proteomes" id="UP000827892"/>
    </source>
</evidence>
<dbReference type="AlphaFoldDB" id="A0AAE9CXX8"/>
<evidence type="ECO:0000256" key="6">
    <source>
        <dbReference type="RuleBase" id="RU280813"/>
    </source>
</evidence>
<name>A0AAE9CXX8_CAEBR</name>
<dbReference type="PANTHER" id="PTHR31114">
    <property type="entry name" value="SERPENTINE RECEPTOR CLASS GAMMA"/>
    <property type="match status" value="1"/>
</dbReference>
<feature type="region of interest" description="Disordered" evidence="7">
    <location>
        <begin position="338"/>
        <end position="420"/>
    </location>
</feature>
<organism evidence="8 9">
    <name type="scientific">Caenorhabditis briggsae</name>
    <dbReference type="NCBI Taxonomy" id="6238"/>
    <lineage>
        <taxon>Eukaryota</taxon>
        <taxon>Metazoa</taxon>
        <taxon>Ecdysozoa</taxon>
        <taxon>Nematoda</taxon>
        <taxon>Chromadorea</taxon>
        <taxon>Rhabditida</taxon>
        <taxon>Rhabditina</taxon>
        <taxon>Rhabditomorpha</taxon>
        <taxon>Rhabditoidea</taxon>
        <taxon>Rhabditidae</taxon>
        <taxon>Peloderinae</taxon>
        <taxon>Caenorhabditis</taxon>
    </lineage>
</organism>
<comment type="similarity">
    <text evidence="2 6">Belongs to the nematode receptor-like protein srg family.</text>
</comment>
<gene>
    <name evidence="8" type="ORF">L3Y34_013742</name>
</gene>
<keyword evidence="5 6" id="KW-0472">Membrane</keyword>
<dbReference type="PANTHER" id="PTHR31114:SF6">
    <property type="entry name" value="SERPENTINE RECEPTOR CLASS GAMMA"/>
    <property type="match status" value="1"/>
</dbReference>
<sequence>MDEISVTILDEVVDDEVMKWATITQMSYGSVSIVFMILFFLIIGVKKHFFQSSFYFLVRFDMFTNFLVYCNTWVAIRFDYNPWTIFIPKAIETIFPGLLTYLKYMPYFWFHLHFYTSALLTAHRLSSVAFPYNYEKFWKSLWSKSAIMSLTVIFSHVPNYWWDGHLYEVFFENGQLVCITYLKHLQDSYDLVGVCSVIYFGFNLTLFYKATRKTSSFIIESNQKKEITRKMNKIALTYATVYFLEVTWSVFNFANNYLQFLPLSLQRWNNLALTFASDVFDLEQVPAEGYYHNTMDSILLTGCVPVISNDFSQNPNYSLLNVLIPKCSLNQPMSSGFNQPTSSGFNQPTSSGFNQPTSSGFNQPTSSGFNQPTSSGFNQPTSSGFNQPTSSGFNQPMSSGFNQPTSSGFNQPSSAAVPAPMTPAATKIRPMKIKKELSDDFYNDTVFDGTEVKVQRIVRQPKGRVSSNLQMQELPKTENEAFQRWEQEQGELTSKVQDPEIFV</sequence>
<accession>A0AAE9CXX8</accession>
<dbReference type="EMBL" id="CP090896">
    <property type="protein sequence ID" value="ULT85197.1"/>
    <property type="molecule type" value="Genomic_DNA"/>
</dbReference>
<feature type="transmembrane region" description="Helical" evidence="6">
    <location>
        <begin position="146"/>
        <end position="162"/>
    </location>
</feature>
<feature type="transmembrane region" description="Helical" evidence="6">
    <location>
        <begin position="191"/>
        <end position="210"/>
    </location>
</feature>
<dbReference type="Proteomes" id="UP000827892">
    <property type="component" value="Chromosome X"/>
</dbReference>
<evidence type="ECO:0000256" key="5">
    <source>
        <dbReference type="ARBA" id="ARBA00023136"/>
    </source>
</evidence>
<evidence type="ECO:0000256" key="3">
    <source>
        <dbReference type="ARBA" id="ARBA00022692"/>
    </source>
</evidence>
<dbReference type="GO" id="GO:0007606">
    <property type="term" value="P:sensory perception of chemical stimulus"/>
    <property type="evidence" value="ECO:0007669"/>
    <property type="project" value="UniProtKB-UniRule"/>
</dbReference>
<evidence type="ECO:0000256" key="1">
    <source>
        <dbReference type="ARBA" id="ARBA00004141"/>
    </source>
</evidence>
<comment type="caution">
    <text evidence="6">Lacks conserved residue(s) required for the propagation of feature annotation.</text>
</comment>
<evidence type="ECO:0000256" key="7">
    <source>
        <dbReference type="SAM" id="MobiDB-lite"/>
    </source>
</evidence>